<organism evidence="8 9">
    <name type="scientific">Rhizophagus irregularis (strain DAOM 197198w)</name>
    <name type="common">Glomus intraradices</name>
    <dbReference type="NCBI Taxonomy" id="1432141"/>
    <lineage>
        <taxon>Eukaryota</taxon>
        <taxon>Fungi</taxon>
        <taxon>Fungi incertae sedis</taxon>
        <taxon>Mucoromycota</taxon>
        <taxon>Glomeromycotina</taxon>
        <taxon>Glomeromycetes</taxon>
        <taxon>Glomerales</taxon>
        <taxon>Glomeraceae</taxon>
        <taxon>Rhizophagus</taxon>
    </lineage>
</organism>
<name>A0A015J2S9_RHIIW</name>
<feature type="region of interest" description="Disordered" evidence="6">
    <location>
        <begin position="254"/>
        <end position="278"/>
    </location>
</feature>
<sequence length="278" mass="33358">MFRDFFARPWIKKEVLSYLFDKEKYQKTPVRAIRAQVIRFINYEELEPNELMSAEIHDNQYYIKCFFTDESLYEFNRHSIDYMVGTLIIIRDYTFSHEIDSSKNKHECFLTIKNFTYTKNITDLEEHSLQIKYICEEMEVKETPKHIDHPGWNGFRYTFYSNSVDIRTVPLHQYKLMSDIPGWNFSQRNHRNNDLCVKIESNEWSPGSPEYGAISLNEEDIAIIMKGNYKERENYRSDTLDDEEVHFERTKRKYVDSNNDDISSKKHKNSPSTFCSYV</sequence>
<keyword evidence="4" id="KW-0779">Telomere</keyword>
<dbReference type="GO" id="GO:0000781">
    <property type="term" value="C:chromosome, telomeric region"/>
    <property type="evidence" value="ECO:0007669"/>
    <property type="project" value="UniProtKB-SubCell"/>
</dbReference>
<proteinExistence type="predicted"/>
<dbReference type="Proteomes" id="UP000022910">
    <property type="component" value="Unassembled WGS sequence"/>
</dbReference>
<evidence type="ECO:0000313" key="9">
    <source>
        <dbReference type="Proteomes" id="UP000022910"/>
    </source>
</evidence>
<evidence type="ECO:0000256" key="6">
    <source>
        <dbReference type="SAM" id="MobiDB-lite"/>
    </source>
</evidence>
<feature type="domain" description="Shelterin complex subunit TPP1/Est3" evidence="7">
    <location>
        <begin position="8"/>
        <end position="121"/>
    </location>
</feature>
<accession>A0A015J2S9</accession>
<keyword evidence="9" id="KW-1185">Reference proteome</keyword>
<evidence type="ECO:0000256" key="2">
    <source>
        <dbReference type="ARBA" id="ARBA00004574"/>
    </source>
</evidence>
<dbReference type="Gene3D" id="2.40.50.960">
    <property type="match status" value="1"/>
</dbReference>
<reference evidence="8 9" key="1">
    <citation type="submission" date="2014-02" db="EMBL/GenBank/DDBJ databases">
        <title>Single nucleus genome sequencing reveals high similarity among nuclei of an endomycorrhizal fungus.</title>
        <authorList>
            <person name="Lin K."/>
            <person name="Geurts R."/>
            <person name="Zhang Z."/>
            <person name="Limpens E."/>
            <person name="Saunders D.G."/>
            <person name="Mu D."/>
            <person name="Pang E."/>
            <person name="Cao H."/>
            <person name="Cha H."/>
            <person name="Lin T."/>
            <person name="Zhou Q."/>
            <person name="Shang Y."/>
            <person name="Li Y."/>
            <person name="Ivanov S."/>
            <person name="Sharma T."/>
            <person name="Velzen R.V."/>
            <person name="Ruijter N.D."/>
            <person name="Aanen D.K."/>
            <person name="Win J."/>
            <person name="Kamoun S."/>
            <person name="Bisseling T."/>
            <person name="Huang S."/>
        </authorList>
    </citation>
    <scope>NUCLEOTIDE SEQUENCE [LARGE SCALE GENOMIC DNA]</scope>
    <source>
        <strain evidence="9">DAOM197198w</strain>
    </source>
</reference>
<gene>
    <name evidence="8" type="ORF">RirG_174220</name>
</gene>
<evidence type="ECO:0000256" key="5">
    <source>
        <dbReference type="ARBA" id="ARBA00023242"/>
    </source>
</evidence>
<protein>
    <recommendedName>
        <fullName evidence="7">Shelterin complex subunit TPP1/Est3 domain-containing protein</fullName>
    </recommendedName>
</protein>
<evidence type="ECO:0000313" key="8">
    <source>
        <dbReference type="EMBL" id="EXX61070.1"/>
    </source>
</evidence>
<comment type="caution">
    <text evidence="8">The sequence shown here is derived from an EMBL/GenBank/DDBJ whole genome shotgun (WGS) entry which is preliminary data.</text>
</comment>
<dbReference type="Pfam" id="PF10341">
    <property type="entry name" value="TPP1"/>
    <property type="match status" value="1"/>
</dbReference>
<dbReference type="EMBL" id="JEMT01025809">
    <property type="protein sequence ID" value="EXX61070.1"/>
    <property type="molecule type" value="Genomic_DNA"/>
</dbReference>
<dbReference type="GO" id="GO:0005697">
    <property type="term" value="C:telomerase holoenzyme complex"/>
    <property type="evidence" value="ECO:0007669"/>
    <property type="project" value="InterPro"/>
</dbReference>
<keyword evidence="3" id="KW-0158">Chromosome</keyword>
<evidence type="ECO:0000256" key="4">
    <source>
        <dbReference type="ARBA" id="ARBA00022895"/>
    </source>
</evidence>
<evidence type="ECO:0000256" key="3">
    <source>
        <dbReference type="ARBA" id="ARBA00022454"/>
    </source>
</evidence>
<dbReference type="GO" id="GO:0042162">
    <property type="term" value="F:telomeric DNA binding"/>
    <property type="evidence" value="ECO:0007669"/>
    <property type="project" value="InterPro"/>
</dbReference>
<keyword evidence="5" id="KW-0539">Nucleus</keyword>
<comment type="subcellular location">
    <subcellularLocation>
        <location evidence="2">Chromosome</location>
        <location evidence="2">Telomere</location>
    </subcellularLocation>
    <subcellularLocation>
        <location evidence="1">Nucleus</location>
    </subcellularLocation>
</comment>
<dbReference type="InterPro" id="IPR019437">
    <property type="entry name" value="TPP1/Est3"/>
</dbReference>
<evidence type="ECO:0000256" key="1">
    <source>
        <dbReference type="ARBA" id="ARBA00004123"/>
    </source>
</evidence>
<dbReference type="GO" id="GO:0007004">
    <property type="term" value="P:telomere maintenance via telomerase"/>
    <property type="evidence" value="ECO:0007669"/>
    <property type="project" value="InterPro"/>
</dbReference>
<dbReference type="AlphaFoldDB" id="A0A015J2S9"/>
<evidence type="ECO:0000259" key="7">
    <source>
        <dbReference type="Pfam" id="PF10341"/>
    </source>
</evidence>